<evidence type="ECO:0000313" key="3">
    <source>
        <dbReference type="Proteomes" id="UP000316092"/>
    </source>
</evidence>
<dbReference type="CDD" id="cd00085">
    <property type="entry name" value="HNHc"/>
    <property type="match status" value="1"/>
</dbReference>
<name>A0A553UPN4_9DEIO</name>
<evidence type="ECO:0000313" key="2">
    <source>
        <dbReference type="EMBL" id="TSA82145.1"/>
    </source>
</evidence>
<feature type="region of interest" description="Disordered" evidence="1">
    <location>
        <begin position="99"/>
        <end position="134"/>
    </location>
</feature>
<protein>
    <submittedName>
        <fullName evidence="2">HNH endonuclease</fullName>
    </submittedName>
</protein>
<dbReference type="Gene3D" id="1.10.30.50">
    <property type="match status" value="1"/>
</dbReference>
<dbReference type="AlphaFoldDB" id="A0A553UPN4"/>
<proteinExistence type="predicted"/>
<reference evidence="2 3" key="1">
    <citation type="submission" date="2019-07" db="EMBL/GenBank/DDBJ databases">
        <title>Deinococcus detaillus sp. nov., isolated from humus soil in Antarctica.</title>
        <authorList>
            <person name="Zhang K."/>
        </authorList>
    </citation>
    <scope>NUCLEOTIDE SEQUENCE [LARGE SCALE GENOMIC DNA]</scope>
    <source>
        <strain evidence="2 3">H1</strain>
    </source>
</reference>
<keyword evidence="2" id="KW-0540">Nuclease</keyword>
<evidence type="ECO:0000256" key="1">
    <source>
        <dbReference type="SAM" id="MobiDB-lite"/>
    </source>
</evidence>
<dbReference type="Proteomes" id="UP000316092">
    <property type="component" value="Unassembled WGS sequence"/>
</dbReference>
<keyword evidence="2" id="KW-0378">Hydrolase</keyword>
<dbReference type="InterPro" id="IPR003615">
    <property type="entry name" value="HNH_nuc"/>
</dbReference>
<gene>
    <name evidence="2" type="ORF">FNU79_14100</name>
</gene>
<dbReference type="GO" id="GO:0004519">
    <property type="term" value="F:endonuclease activity"/>
    <property type="evidence" value="ECO:0007669"/>
    <property type="project" value="UniProtKB-KW"/>
</dbReference>
<accession>A0A553UPN4</accession>
<organism evidence="2 3">
    <name type="scientific">Deinococcus detaillensis</name>
    <dbReference type="NCBI Taxonomy" id="2592048"/>
    <lineage>
        <taxon>Bacteria</taxon>
        <taxon>Thermotogati</taxon>
        <taxon>Deinococcota</taxon>
        <taxon>Deinococci</taxon>
        <taxon>Deinococcales</taxon>
        <taxon>Deinococcaceae</taxon>
        <taxon>Deinococcus</taxon>
    </lineage>
</organism>
<keyword evidence="3" id="KW-1185">Reference proteome</keyword>
<dbReference type="OrthoDB" id="64523at2"/>
<dbReference type="RefSeq" id="WP_143721447.1">
    <property type="nucleotide sequence ID" value="NZ_VKDB01000018.1"/>
</dbReference>
<comment type="caution">
    <text evidence="2">The sequence shown here is derived from an EMBL/GenBank/DDBJ whole genome shotgun (WGS) entry which is preliminary data.</text>
</comment>
<feature type="compositionally biased region" description="Polar residues" evidence="1">
    <location>
        <begin position="116"/>
        <end position="127"/>
    </location>
</feature>
<dbReference type="EMBL" id="VKDB01000018">
    <property type="protein sequence ID" value="TSA82145.1"/>
    <property type="molecule type" value="Genomic_DNA"/>
</dbReference>
<sequence length="194" mass="21633">MSKKWYGLLVATQSYAAGAHLLDWELDLKPELDLRRISYAAAKKAGTEPEALKWVRDNSHRAYGLDGPERERHARAQGGRCWYCGQVLNMNRDAYPQPNDAELEHLTPKSRGGGQTVTSCRTCNNPANGGKGNRTLEEYRASLLGRFPGKTHLHFYGEWLRHVKERAALGQPTDAQAFVRAGDALAFPAELLTD</sequence>
<keyword evidence="2" id="KW-0255">Endonuclease</keyword>